<feature type="domain" description="HTH cro/C1-type" evidence="2">
    <location>
        <begin position="28"/>
        <end position="82"/>
    </location>
</feature>
<proteinExistence type="predicted"/>
<name>A0ABS1DBM2_9PROT</name>
<evidence type="ECO:0000313" key="4">
    <source>
        <dbReference type="Proteomes" id="UP001296873"/>
    </source>
</evidence>
<feature type="region of interest" description="Disordered" evidence="1">
    <location>
        <begin position="130"/>
        <end position="156"/>
    </location>
</feature>
<organism evidence="3 4">
    <name type="scientific">Rhodovibrio sodomensis</name>
    <dbReference type="NCBI Taxonomy" id="1088"/>
    <lineage>
        <taxon>Bacteria</taxon>
        <taxon>Pseudomonadati</taxon>
        <taxon>Pseudomonadota</taxon>
        <taxon>Alphaproteobacteria</taxon>
        <taxon>Rhodospirillales</taxon>
        <taxon>Rhodovibrionaceae</taxon>
        <taxon>Rhodovibrio</taxon>
    </lineage>
</organism>
<dbReference type="PANTHER" id="PTHR43236:SF1">
    <property type="entry name" value="BLL7220 PROTEIN"/>
    <property type="match status" value="1"/>
</dbReference>
<comment type="caution">
    <text evidence="3">The sequence shown here is derived from an EMBL/GenBank/DDBJ whole genome shotgun (WGS) entry which is preliminary data.</text>
</comment>
<dbReference type="Proteomes" id="UP001296873">
    <property type="component" value="Unassembled WGS sequence"/>
</dbReference>
<dbReference type="InterPro" id="IPR010982">
    <property type="entry name" value="Lambda_DNA-bd_dom_sf"/>
</dbReference>
<gene>
    <name evidence="3" type="ORF">CKO28_06175</name>
</gene>
<evidence type="ECO:0000313" key="3">
    <source>
        <dbReference type="EMBL" id="MBK1667619.1"/>
    </source>
</evidence>
<dbReference type="Gene3D" id="1.10.260.40">
    <property type="entry name" value="lambda repressor-like DNA-binding domains"/>
    <property type="match status" value="1"/>
</dbReference>
<dbReference type="CDD" id="cd00093">
    <property type="entry name" value="HTH_XRE"/>
    <property type="match status" value="1"/>
</dbReference>
<dbReference type="EMBL" id="NRRL01000009">
    <property type="protein sequence ID" value="MBK1667619.1"/>
    <property type="molecule type" value="Genomic_DNA"/>
</dbReference>
<reference evidence="3 4" key="1">
    <citation type="journal article" date="2020" name="Microorganisms">
        <title>Osmotic Adaptation and Compatible Solute Biosynthesis of Phototrophic Bacteria as Revealed from Genome Analyses.</title>
        <authorList>
            <person name="Imhoff J.F."/>
            <person name="Rahn T."/>
            <person name="Kunzel S."/>
            <person name="Keller A."/>
            <person name="Neulinger S.C."/>
        </authorList>
    </citation>
    <scope>NUCLEOTIDE SEQUENCE [LARGE SCALE GENOMIC DNA]</scope>
    <source>
        <strain evidence="3 4">DSM 9895</strain>
    </source>
</reference>
<dbReference type="Pfam" id="PF01381">
    <property type="entry name" value="HTH_3"/>
    <property type="match status" value="1"/>
</dbReference>
<dbReference type="SUPFAM" id="SSF47413">
    <property type="entry name" value="lambda repressor-like DNA-binding domains"/>
    <property type="match status" value="1"/>
</dbReference>
<dbReference type="InterPro" id="IPR001387">
    <property type="entry name" value="Cro/C1-type_HTH"/>
</dbReference>
<evidence type="ECO:0000259" key="2">
    <source>
        <dbReference type="PROSITE" id="PS50943"/>
    </source>
</evidence>
<evidence type="ECO:0000256" key="1">
    <source>
        <dbReference type="SAM" id="MobiDB-lite"/>
    </source>
</evidence>
<dbReference type="PANTHER" id="PTHR43236">
    <property type="entry name" value="ANTITOXIN HIGA1"/>
    <property type="match status" value="1"/>
</dbReference>
<keyword evidence="4" id="KW-1185">Reference proteome</keyword>
<dbReference type="InterPro" id="IPR052345">
    <property type="entry name" value="Rad_response_metalloprotease"/>
</dbReference>
<dbReference type="SMART" id="SM00530">
    <property type="entry name" value="HTH_XRE"/>
    <property type="match status" value="1"/>
</dbReference>
<sequence length="156" mass="17321">MTRETTAATTSLVVAEPDPINVAAGQRLKEARKLQGLSQQKLAQRLGITFQQIQKYERGANRMTADRMFNLSRVLQVPVSYFFQDFEQPDTDHLSLSSRELDLVTDYRVLTDAERDRVFQLVRAIRNSRAQADEAVGQGGLPEGSTPKPALSAAGD</sequence>
<dbReference type="PROSITE" id="PS50943">
    <property type="entry name" value="HTH_CROC1"/>
    <property type="match status" value="1"/>
</dbReference>
<protein>
    <recommendedName>
        <fullName evidence="2">HTH cro/C1-type domain-containing protein</fullName>
    </recommendedName>
</protein>
<accession>A0ABS1DBM2</accession>